<dbReference type="PANTHER" id="PTHR31126">
    <property type="entry name" value="TYROSINE-PROTEIN PHOSPHATASE"/>
    <property type="match status" value="1"/>
</dbReference>
<evidence type="ECO:0000313" key="3">
    <source>
        <dbReference type="EMBL" id="MCK2220369.1"/>
    </source>
</evidence>
<sequence length="222" mass="23740">MMQALRWPGCDNTRDLGGLPTAGGGRIRRGALIRSDRPRPASVSTLLRSDVRLVIDLRLPGECAADPSPLAGHLIYRNLPVLREEDTVLEAMAETLPGIYRAILDRGADRMARAVSAVALAPPGAVLVHCHAGRDRTGLVVALALSLSGVPDDEIAREYALTATCLPPDPGERSRRLSAQITAATMLETLAYLRDRYGGAAAYLGLDEAVTTRLRTRLTAPS</sequence>
<keyword evidence="4" id="KW-1185">Reference proteome</keyword>
<dbReference type="Pfam" id="PF13350">
    <property type="entry name" value="Y_phosphatase3"/>
    <property type="match status" value="1"/>
</dbReference>
<dbReference type="EMBL" id="JAKRKC020000002">
    <property type="protein sequence ID" value="MCK2220369.1"/>
    <property type="molecule type" value="Genomic_DNA"/>
</dbReference>
<gene>
    <name evidence="3" type="ORF">MF672_042190</name>
</gene>
<evidence type="ECO:0000313" key="4">
    <source>
        <dbReference type="Proteomes" id="UP001317259"/>
    </source>
</evidence>
<dbReference type="InterPro" id="IPR026893">
    <property type="entry name" value="Tyr/Ser_Pase_IphP-type"/>
</dbReference>
<dbReference type="PANTHER" id="PTHR31126:SF1">
    <property type="entry name" value="TYROSINE SPECIFIC PROTEIN PHOSPHATASES DOMAIN-CONTAINING PROTEIN"/>
    <property type="match status" value="1"/>
</dbReference>
<protein>
    <submittedName>
        <fullName evidence="3">Tyrosine-protein phosphatase</fullName>
    </submittedName>
</protein>
<dbReference type="PROSITE" id="PS50056">
    <property type="entry name" value="TYR_PHOSPHATASE_2"/>
    <property type="match status" value="1"/>
</dbReference>
<evidence type="ECO:0000256" key="1">
    <source>
        <dbReference type="ARBA" id="ARBA00009580"/>
    </source>
</evidence>
<dbReference type="SUPFAM" id="SSF52799">
    <property type="entry name" value="(Phosphotyrosine protein) phosphatases II"/>
    <property type="match status" value="1"/>
</dbReference>
<dbReference type="InterPro" id="IPR000387">
    <property type="entry name" value="Tyr_Pase_dom"/>
</dbReference>
<feature type="domain" description="Tyrosine specific protein phosphatases" evidence="2">
    <location>
        <begin position="109"/>
        <end position="145"/>
    </location>
</feature>
<dbReference type="InterPro" id="IPR016130">
    <property type="entry name" value="Tyr_Pase_AS"/>
</dbReference>
<name>A0ABT0G6Z9_9ACTN</name>
<organism evidence="3 4">
    <name type="scientific">Actinomadura luzonensis</name>
    <dbReference type="NCBI Taxonomy" id="2805427"/>
    <lineage>
        <taxon>Bacteria</taxon>
        <taxon>Bacillati</taxon>
        <taxon>Actinomycetota</taxon>
        <taxon>Actinomycetes</taxon>
        <taxon>Streptosporangiales</taxon>
        <taxon>Thermomonosporaceae</taxon>
        <taxon>Actinomadura</taxon>
    </lineage>
</organism>
<dbReference type="Proteomes" id="UP001317259">
    <property type="component" value="Unassembled WGS sequence"/>
</dbReference>
<dbReference type="PROSITE" id="PS00383">
    <property type="entry name" value="TYR_PHOSPHATASE_1"/>
    <property type="match status" value="1"/>
</dbReference>
<reference evidence="3 4" key="1">
    <citation type="submission" date="2022-04" db="EMBL/GenBank/DDBJ databases">
        <title>Genome draft of Actinomadura sp. ATCC 31491.</title>
        <authorList>
            <person name="Shi X."/>
            <person name="Du Y."/>
        </authorList>
    </citation>
    <scope>NUCLEOTIDE SEQUENCE [LARGE SCALE GENOMIC DNA]</scope>
    <source>
        <strain evidence="3 4">ATCC 31491</strain>
    </source>
</reference>
<accession>A0ABT0G6Z9</accession>
<dbReference type="RefSeq" id="WP_242379464.1">
    <property type="nucleotide sequence ID" value="NZ_JAKRKC020000002.1"/>
</dbReference>
<proteinExistence type="inferred from homology"/>
<comment type="caution">
    <text evidence="3">The sequence shown here is derived from an EMBL/GenBank/DDBJ whole genome shotgun (WGS) entry which is preliminary data.</text>
</comment>
<dbReference type="InterPro" id="IPR029021">
    <property type="entry name" value="Prot-tyrosine_phosphatase-like"/>
</dbReference>
<evidence type="ECO:0000259" key="2">
    <source>
        <dbReference type="PROSITE" id="PS50056"/>
    </source>
</evidence>
<dbReference type="Gene3D" id="3.90.190.10">
    <property type="entry name" value="Protein tyrosine phosphatase superfamily"/>
    <property type="match status" value="1"/>
</dbReference>
<comment type="similarity">
    <text evidence="1">Belongs to the protein-tyrosine phosphatase family.</text>
</comment>